<reference evidence="3 4" key="1">
    <citation type="submission" date="2018-11" db="EMBL/GenBank/DDBJ databases">
        <title>Mesobaculum littorinae gen. nov., sp. nov., isolated from Littorina scabra that represents a novel genus of the order Rhodobacteraceae.</title>
        <authorList>
            <person name="Li F."/>
        </authorList>
    </citation>
    <scope>NUCLEOTIDE SEQUENCE [LARGE SCALE GENOMIC DNA]</scope>
    <source>
        <strain evidence="3 4">M0103</strain>
    </source>
</reference>
<dbReference type="InterPro" id="IPR022761">
    <property type="entry name" value="Fumarate_lyase_N"/>
</dbReference>
<organism evidence="3 4">
    <name type="scientific">Mesobaculum littorinae</name>
    <dbReference type="NCBI Taxonomy" id="2486419"/>
    <lineage>
        <taxon>Bacteria</taxon>
        <taxon>Pseudomonadati</taxon>
        <taxon>Pseudomonadota</taxon>
        <taxon>Alphaproteobacteria</taxon>
        <taxon>Rhodobacterales</taxon>
        <taxon>Roseobacteraceae</taxon>
        <taxon>Mesobaculum</taxon>
    </lineage>
</organism>
<sequence>MPASPFDSAIYRDLLQDAETAKLFTDTAEVRAMLLVEGALARAQAAAGLIPELAATAIHRASLEIQIDPAALAAESGRSAVPVPALVKAFRAELGAPEHAQYVHWGATSQDIAETGQMLRLRQALTIWEGRLRATLHALADLAEAHAETPMPGRTYGQIASPTSFGALVASWGTPLLRHLDRLEEMRPRLLCISLSGAAGTLSAMGEAGPQVRAALAQGLGLADPGTSWHAERDRIGELAAWITGVTQSLGKMGEDLTLLTQSGIGEVRLQATGGSSTMPQKQNPVLPSLLVSLAHLTGALNTAVQGAALHRLQRDGAAWFTEWLTVPQMAHAVGRATAVAQTLASGLTADAARMAAAIDDGSGLIYAEAFTFALARDLPRPDAQKAVTALCQETMRTGTPLPQLLARDHPGRDWRAIATPTAQLGTAPAQARDFARAARA</sequence>
<dbReference type="PRINTS" id="PR00149">
    <property type="entry name" value="FUMRATELYASE"/>
</dbReference>
<feature type="domain" description="Adenylosuccinate lyase C-terminal" evidence="2">
    <location>
        <begin position="363"/>
        <end position="436"/>
    </location>
</feature>
<name>A0A438AFA7_9RHOB</name>
<dbReference type="InterPro" id="IPR000362">
    <property type="entry name" value="Fumarate_lyase_fam"/>
</dbReference>
<evidence type="ECO:0000313" key="3">
    <source>
        <dbReference type="EMBL" id="RVV97297.1"/>
    </source>
</evidence>
<dbReference type="SUPFAM" id="SSF48557">
    <property type="entry name" value="L-aspartase-like"/>
    <property type="match status" value="1"/>
</dbReference>
<accession>A0A438AFA7</accession>
<comment type="caution">
    <text evidence="3">The sequence shown here is derived from an EMBL/GenBank/DDBJ whole genome shotgun (WGS) entry which is preliminary data.</text>
</comment>
<dbReference type="Proteomes" id="UP000285908">
    <property type="component" value="Unassembled WGS sequence"/>
</dbReference>
<dbReference type="InterPro" id="IPR020557">
    <property type="entry name" value="Fumarate_lyase_CS"/>
</dbReference>
<dbReference type="GO" id="GO:0016829">
    <property type="term" value="F:lyase activity"/>
    <property type="evidence" value="ECO:0007669"/>
    <property type="project" value="UniProtKB-KW"/>
</dbReference>
<dbReference type="PROSITE" id="PS00163">
    <property type="entry name" value="FUMARATE_LYASES"/>
    <property type="match status" value="1"/>
</dbReference>
<dbReference type="Pfam" id="PF00206">
    <property type="entry name" value="Lyase_1"/>
    <property type="match status" value="1"/>
</dbReference>
<dbReference type="AlphaFoldDB" id="A0A438AFA7"/>
<dbReference type="EMBL" id="RQXX01000005">
    <property type="protein sequence ID" value="RVV97297.1"/>
    <property type="molecule type" value="Genomic_DNA"/>
</dbReference>
<dbReference type="InterPro" id="IPR019468">
    <property type="entry name" value="AdenyloSucc_lyase_C"/>
</dbReference>
<keyword evidence="3" id="KW-0456">Lyase</keyword>
<dbReference type="SMART" id="SM00998">
    <property type="entry name" value="ADSL_C"/>
    <property type="match status" value="1"/>
</dbReference>
<keyword evidence="4" id="KW-1185">Reference proteome</keyword>
<dbReference type="InterPro" id="IPR008948">
    <property type="entry name" value="L-Aspartase-like"/>
</dbReference>
<dbReference type="Gene3D" id="1.20.200.10">
    <property type="entry name" value="Fumarase/aspartase (Central domain)"/>
    <property type="match status" value="1"/>
</dbReference>
<proteinExistence type="inferred from homology"/>
<dbReference type="PANTHER" id="PTHR43172:SF2">
    <property type="entry name" value="ADENYLOSUCCINATE LYASE C-TERMINAL DOMAIN-CONTAINING PROTEIN"/>
    <property type="match status" value="1"/>
</dbReference>
<evidence type="ECO:0000313" key="4">
    <source>
        <dbReference type="Proteomes" id="UP000285908"/>
    </source>
</evidence>
<dbReference type="RefSeq" id="WP_127907422.1">
    <property type="nucleotide sequence ID" value="NZ_RQXX01000005.1"/>
</dbReference>
<dbReference type="OrthoDB" id="9768878at2"/>
<protein>
    <submittedName>
        <fullName evidence="3">Adenylosuccinate lyase family protein</fullName>
    </submittedName>
</protein>
<dbReference type="Gene3D" id="1.10.40.30">
    <property type="entry name" value="Fumarase/aspartase (C-terminal domain)"/>
    <property type="match status" value="1"/>
</dbReference>
<comment type="similarity">
    <text evidence="1">Belongs to the class-II fumarase/aspartase family.</text>
</comment>
<evidence type="ECO:0000259" key="2">
    <source>
        <dbReference type="SMART" id="SM00998"/>
    </source>
</evidence>
<evidence type="ECO:0000256" key="1">
    <source>
        <dbReference type="ARBA" id="ARBA00034772"/>
    </source>
</evidence>
<dbReference type="PANTHER" id="PTHR43172">
    <property type="entry name" value="ADENYLOSUCCINATE LYASE"/>
    <property type="match status" value="1"/>
</dbReference>
<dbReference type="PRINTS" id="PR00145">
    <property type="entry name" value="ARGSUCLYASE"/>
</dbReference>
<gene>
    <name evidence="3" type="ORF">EKE94_14900</name>
</gene>